<reference evidence="2" key="2">
    <citation type="submission" date="2021-01" db="EMBL/GenBank/DDBJ databases">
        <authorList>
            <person name="Mieszkin S."/>
            <person name="Pouder E."/>
            <person name="Alain K."/>
        </authorList>
    </citation>
    <scope>NUCLEOTIDE SEQUENCE</scope>
    <source>
        <strain evidence="2">HW T2.11</strain>
    </source>
</reference>
<comment type="caution">
    <text evidence="2">The sequence shown here is derived from an EMBL/GenBank/DDBJ whole genome shotgun (WGS) entry which is preliminary data.</text>
</comment>
<dbReference type="AlphaFoldDB" id="A0A963YTF2"/>
<protein>
    <recommendedName>
        <fullName evidence="4">Twin-arginine translocation pathway signal protein</fullName>
    </recommendedName>
</protein>
<sequence>MSGSGYSRRRFLSVSSALPLGLAAAPALAQVQTGGPASAGRAVFENGVSVLSSGPAYGYVAGWTKLLTPYLLGGLPQDVTSTFDAMGGPDGVTVGNAFGARMDPDGSTLMVAPGAALLAWLEGDSRVKYAPDHWIPILVALTPAVLVARRGVSLVPGSRRPLRIGATNPLGPELAALLALDLIGVPAVPVFGMGDAPSLADGLRRRVIDLAFLSGPKIKQSLALASAAGAVPFFSTGAQGCDGPGKRDPLLPNVPSFIEAAASSAIDVRGLPNFAAYNAAAAAAATCFAAVLPDLVHAETVNVWRHGAETGTDSLSIETVSVPQGVRFLTGDCAGALFTQMSGGPALTTGLRAKISQRYGWRAS</sequence>
<dbReference type="EMBL" id="JAESVB010000007">
    <property type="protein sequence ID" value="MCB8876718.1"/>
    <property type="molecule type" value="Genomic_DNA"/>
</dbReference>
<dbReference type="InterPro" id="IPR006311">
    <property type="entry name" value="TAT_signal"/>
</dbReference>
<evidence type="ECO:0008006" key="4">
    <source>
        <dbReference type="Google" id="ProtNLM"/>
    </source>
</evidence>
<evidence type="ECO:0000313" key="3">
    <source>
        <dbReference type="Proteomes" id="UP000708298"/>
    </source>
</evidence>
<evidence type="ECO:0000256" key="1">
    <source>
        <dbReference type="SAM" id="SignalP"/>
    </source>
</evidence>
<feature type="chain" id="PRO_5037569849" description="Twin-arginine translocation pathway signal protein" evidence="1">
    <location>
        <begin position="30"/>
        <end position="364"/>
    </location>
</feature>
<keyword evidence="3" id="KW-1185">Reference proteome</keyword>
<keyword evidence="1" id="KW-0732">Signal</keyword>
<gene>
    <name evidence="2" type="ORF">ASILVAE211_16120</name>
</gene>
<name>A0A963YTF2_9PROT</name>
<dbReference type="Proteomes" id="UP000708298">
    <property type="component" value="Unassembled WGS sequence"/>
</dbReference>
<feature type="signal peptide" evidence="1">
    <location>
        <begin position="1"/>
        <end position="29"/>
    </location>
</feature>
<accession>A0A963YTF2</accession>
<dbReference type="RefSeq" id="WP_227322376.1">
    <property type="nucleotide sequence ID" value="NZ_JAESVB010000007.1"/>
</dbReference>
<evidence type="ECO:0000313" key="2">
    <source>
        <dbReference type="EMBL" id="MCB8876718.1"/>
    </source>
</evidence>
<dbReference type="PROSITE" id="PS51318">
    <property type="entry name" value="TAT"/>
    <property type="match status" value="1"/>
</dbReference>
<reference evidence="2" key="1">
    <citation type="journal article" date="2021" name="Microorganisms">
        <title>Acidisoma silvae sp. nov. and Acidisomacellulosilytica sp. nov., Two Acidophilic Bacteria Isolated from Decaying Wood, Hydrolyzing Cellulose and Producing Poly-3-hydroxybutyrate.</title>
        <authorList>
            <person name="Mieszkin S."/>
            <person name="Pouder E."/>
            <person name="Uroz S."/>
            <person name="Simon-Colin C."/>
            <person name="Alain K."/>
        </authorList>
    </citation>
    <scope>NUCLEOTIDE SEQUENCE</scope>
    <source>
        <strain evidence="2">HW T2.11</strain>
    </source>
</reference>
<proteinExistence type="predicted"/>
<organism evidence="2 3">
    <name type="scientific">Acidisoma silvae</name>
    <dbReference type="NCBI Taxonomy" id="2802396"/>
    <lineage>
        <taxon>Bacteria</taxon>
        <taxon>Pseudomonadati</taxon>
        <taxon>Pseudomonadota</taxon>
        <taxon>Alphaproteobacteria</taxon>
        <taxon>Acetobacterales</taxon>
        <taxon>Acidocellaceae</taxon>
        <taxon>Acidisoma</taxon>
    </lineage>
</organism>